<dbReference type="GO" id="GO:0008360">
    <property type="term" value="P:regulation of cell shape"/>
    <property type="evidence" value="ECO:0007669"/>
    <property type="project" value="UniProtKB-KW"/>
</dbReference>
<gene>
    <name evidence="4" type="primary">ddl</name>
    <name evidence="9" type="ORF">A2609_03015</name>
</gene>
<keyword evidence="6" id="KW-0460">Magnesium</keyword>
<dbReference type="EC" id="6.3.2.4" evidence="4"/>
<protein>
    <recommendedName>
        <fullName evidence="4">D-alanine--D-alanine ligase</fullName>
        <ecNumber evidence="4">6.3.2.4</ecNumber>
    </recommendedName>
    <alternativeName>
        <fullName evidence="4">D-Ala-D-Ala ligase</fullName>
    </alternativeName>
    <alternativeName>
        <fullName evidence="4">D-alanylalanine synthetase</fullName>
    </alternativeName>
</protein>
<comment type="cofactor">
    <cofactor evidence="6">
        <name>Mg(2+)</name>
        <dbReference type="ChEBI" id="CHEBI:18420"/>
    </cofactor>
    <cofactor evidence="6">
        <name>Mn(2+)</name>
        <dbReference type="ChEBI" id="CHEBI:29035"/>
    </cofactor>
    <text evidence="6">Binds 2 magnesium or manganese ions per subunit.</text>
</comment>
<comment type="caution">
    <text evidence="9">The sequence shown here is derived from an EMBL/GenBank/DDBJ whole genome shotgun (WGS) entry which is preliminary data.</text>
</comment>
<comment type="subcellular location">
    <subcellularLocation>
        <location evidence="4">Cytoplasm</location>
    </subcellularLocation>
</comment>
<keyword evidence="3 4" id="KW-0961">Cell wall biogenesis/degradation</keyword>
<dbReference type="UniPathway" id="UPA00219"/>
<dbReference type="EMBL" id="MFMU01000012">
    <property type="protein sequence ID" value="OGG93183.1"/>
    <property type="molecule type" value="Genomic_DNA"/>
</dbReference>
<comment type="pathway">
    <text evidence="4">Cell wall biogenesis; peptidoglycan biosynthesis.</text>
</comment>
<feature type="binding site" evidence="6">
    <location>
        <position position="282"/>
    </location>
    <ligand>
        <name>Mg(2+)</name>
        <dbReference type="ChEBI" id="CHEBI:18420"/>
        <label>1</label>
    </ligand>
</feature>
<dbReference type="PROSITE" id="PS50975">
    <property type="entry name" value="ATP_GRASP"/>
    <property type="match status" value="1"/>
</dbReference>
<dbReference type="GO" id="GO:0009252">
    <property type="term" value="P:peptidoglycan biosynthetic process"/>
    <property type="evidence" value="ECO:0007669"/>
    <property type="project" value="UniProtKB-UniRule"/>
</dbReference>
<keyword evidence="2 4" id="KW-0436">Ligase</keyword>
<feature type="active site" evidence="5">
    <location>
        <position position="293"/>
    </location>
</feature>
<keyword evidence="6" id="KW-0464">Manganese</keyword>
<dbReference type="InterPro" id="IPR016185">
    <property type="entry name" value="PreATP-grasp_dom_sf"/>
</dbReference>
<evidence type="ECO:0000256" key="4">
    <source>
        <dbReference type="HAMAP-Rule" id="MF_00047"/>
    </source>
</evidence>
<dbReference type="Gene3D" id="3.40.50.20">
    <property type="match status" value="1"/>
</dbReference>
<comment type="catalytic activity">
    <reaction evidence="4">
        <text>2 D-alanine + ATP = D-alanyl-D-alanine + ADP + phosphate + H(+)</text>
        <dbReference type="Rhea" id="RHEA:11224"/>
        <dbReference type="ChEBI" id="CHEBI:15378"/>
        <dbReference type="ChEBI" id="CHEBI:30616"/>
        <dbReference type="ChEBI" id="CHEBI:43474"/>
        <dbReference type="ChEBI" id="CHEBI:57416"/>
        <dbReference type="ChEBI" id="CHEBI:57822"/>
        <dbReference type="ChEBI" id="CHEBI:456216"/>
        <dbReference type="EC" id="6.3.2.4"/>
    </reaction>
</comment>
<evidence type="ECO:0000313" key="9">
    <source>
        <dbReference type="EMBL" id="OGG93183.1"/>
    </source>
</evidence>
<accession>A0A1F6G4Z3</accession>
<dbReference type="GO" id="GO:0071555">
    <property type="term" value="P:cell wall organization"/>
    <property type="evidence" value="ECO:0007669"/>
    <property type="project" value="UniProtKB-KW"/>
</dbReference>
<feature type="domain" description="ATP-grasp" evidence="8">
    <location>
        <begin position="110"/>
        <end position="315"/>
    </location>
</feature>
<evidence type="ECO:0000256" key="5">
    <source>
        <dbReference type="PIRSR" id="PIRSR039102-1"/>
    </source>
</evidence>
<keyword evidence="4" id="KW-0133">Cell shape</keyword>
<dbReference type="SUPFAM" id="SSF52440">
    <property type="entry name" value="PreATP-grasp domain"/>
    <property type="match status" value="1"/>
</dbReference>
<keyword evidence="7" id="KW-0547">Nucleotide-binding</keyword>
<dbReference type="PANTHER" id="PTHR23132:SF23">
    <property type="entry name" value="D-ALANINE--D-ALANINE LIGASE B"/>
    <property type="match status" value="1"/>
</dbReference>
<keyword evidence="6" id="KW-0479">Metal-binding</keyword>
<dbReference type="HAMAP" id="MF_00047">
    <property type="entry name" value="Dala_Dala_lig"/>
    <property type="match status" value="1"/>
</dbReference>
<evidence type="ECO:0000259" key="8">
    <source>
        <dbReference type="PROSITE" id="PS50975"/>
    </source>
</evidence>
<comment type="function">
    <text evidence="4">Cell wall formation.</text>
</comment>
<feature type="binding site" evidence="6">
    <location>
        <position position="282"/>
    </location>
    <ligand>
        <name>Mg(2+)</name>
        <dbReference type="ChEBI" id="CHEBI:18420"/>
        <label>2</label>
    </ligand>
</feature>
<reference evidence="9 10" key="1">
    <citation type="journal article" date="2016" name="Nat. Commun.">
        <title>Thousands of microbial genomes shed light on interconnected biogeochemical processes in an aquifer system.</title>
        <authorList>
            <person name="Anantharaman K."/>
            <person name="Brown C.T."/>
            <person name="Hug L.A."/>
            <person name="Sharon I."/>
            <person name="Castelle C.J."/>
            <person name="Probst A.J."/>
            <person name="Thomas B.C."/>
            <person name="Singh A."/>
            <person name="Wilkins M.J."/>
            <person name="Karaoz U."/>
            <person name="Brodie E.L."/>
            <person name="Williams K.H."/>
            <person name="Hubbard S.S."/>
            <person name="Banfield J.F."/>
        </authorList>
    </citation>
    <scope>NUCLEOTIDE SEQUENCE [LARGE SCALE GENOMIC DNA]</scope>
</reference>
<proteinExistence type="inferred from homology"/>
<dbReference type="Pfam" id="PF07478">
    <property type="entry name" value="Dala_Dala_lig_C"/>
    <property type="match status" value="1"/>
</dbReference>
<dbReference type="STRING" id="1798533.A2609_03015"/>
<dbReference type="GO" id="GO:0046872">
    <property type="term" value="F:metal ion binding"/>
    <property type="evidence" value="ECO:0007669"/>
    <property type="project" value="UniProtKB-KW"/>
</dbReference>
<feature type="active site" evidence="5">
    <location>
        <position position="156"/>
    </location>
</feature>
<evidence type="ECO:0000256" key="7">
    <source>
        <dbReference type="PROSITE-ProRule" id="PRU00409"/>
    </source>
</evidence>
<dbReference type="InterPro" id="IPR013815">
    <property type="entry name" value="ATP_grasp_subdomain_1"/>
</dbReference>
<dbReference type="PIRSF" id="PIRSF039102">
    <property type="entry name" value="Ddl/VanB"/>
    <property type="match status" value="1"/>
</dbReference>
<keyword evidence="7" id="KW-0067">ATP-binding</keyword>
<organism evidence="9 10">
    <name type="scientific">Candidatus Kaiserbacteria bacterium RIFOXYD1_FULL_47_14</name>
    <dbReference type="NCBI Taxonomy" id="1798533"/>
    <lineage>
        <taxon>Bacteria</taxon>
        <taxon>Candidatus Kaiseribacteriota</taxon>
    </lineage>
</organism>
<dbReference type="PANTHER" id="PTHR23132">
    <property type="entry name" value="D-ALANINE--D-ALANINE LIGASE"/>
    <property type="match status" value="1"/>
</dbReference>
<dbReference type="Gene3D" id="3.30.470.20">
    <property type="entry name" value="ATP-grasp fold, B domain"/>
    <property type="match status" value="1"/>
</dbReference>
<dbReference type="InterPro" id="IPR011127">
    <property type="entry name" value="Dala_Dala_lig_N"/>
</dbReference>
<evidence type="ECO:0000256" key="3">
    <source>
        <dbReference type="ARBA" id="ARBA00023316"/>
    </source>
</evidence>
<dbReference type="AlphaFoldDB" id="A0A1F6G4Z3"/>
<dbReference type="Proteomes" id="UP000176867">
    <property type="component" value="Unassembled WGS sequence"/>
</dbReference>
<dbReference type="GO" id="GO:0005737">
    <property type="term" value="C:cytoplasm"/>
    <property type="evidence" value="ECO:0007669"/>
    <property type="project" value="UniProtKB-SubCell"/>
</dbReference>
<dbReference type="InterPro" id="IPR011095">
    <property type="entry name" value="Dala_Dala_lig_C"/>
</dbReference>
<keyword evidence="4" id="KW-0963">Cytoplasm</keyword>
<feature type="binding site" evidence="6">
    <location>
        <position position="284"/>
    </location>
    <ligand>
        <name>Mg(2+)</name>
        <dbReference type="ChEBI" id="CHEBI:18420"/>
        <label>2</label>
    </ligand>
</feature>
<dbReference type="Gene3D" id="3.30.1490.20">
    <property type="entry name" value="ATP-grasp fold, A domain"/>
    <property type="match status" value="1"/>
</dbReference>
<keyword evidence="4" id="KW-0573">Peptidoglycan synthesis</keyword>
<evidence type="ECO:0000256" key="2">
    <source>
        <dbReference type="ARBA" id="ARBA00022598"/>
    </source>
</evidence>
<dbReference type="GO" id="GO:0005524">
    <property type="term" value="F:ATP binding"/>
    <property type="evidence" value="ECO:0007669"/>
    <property type="project" value="UniProtKB-UniRule"/>
</dbReference>
<evidence type="ECO:0000256" key="1">
    <source>
        <dbReference type="ARBA" id="ARBA00010871"/>
    </source>
</evidence>
<name>A0A1F6G4Z3_9BACT</name>
<dbReference type="GO" id="GO:0008716">
    <property type="term" value="F:D-alanine-D-alanine ligase activity"/>
    <property type="evidence" value="ECO:0007669"/>
    <property type="project" value="UniProtKB-UniRule"/>
</dbReference>
<evidence type="ECO:0000256" key="6">
    <source>
        <dbReference type="PIRSR" id="PIRSR039102-3"/>
    </source>
</evidence>
<comment type="similarity">
    <text evidence="1 4">Belongs to the D-alanine--D-alanine ligase family.</text>
</comment>
<dbReference type="InterPro" id="IPR005905">
    <property type="entry name" value="D_ala_D_ala"/>
</dbReference>
<sequence>MQTIVGVLRGGPSREHEVSLKTGAAMLANLPEERFTTLDIYIDKNGEWHSHGKPTQPERILRQVDVVLNGLHGEYGEDGEVQKLLERFGVPYSGADSFGSYLAMHKLMAKARAKEVGLLTPESRFAGRAEESGEVARDVIRSFHQPVVVKPIGWGSSVGVSIVGGYAPVLAAIERLFADGASGVLIEELIRGKEATAGVVEGLRGEALYALPPIEIVPPESDFFSYDAKYSGGSREICPGRFSRVATEELKCAAKAIHRAFGLRHYSRSDFIVMPKGIYYLETNTLPGLTTESLLPKSLAASGVKFADFLEHLVNLALGR</sequence>
<feature type="binding site" evidence="6">
    <location>
        <position position="270"/>
    </location>
    <ligand>
        <name>Mg(2+)</name>
        <dbReference type="ChEBI" id="CHEBI:18420"/>
        <label>1</label>
    </ligand>
</feature>
<dbReference type="InterPro" id="IPR011761">
    <property type="entry name" value="ATP-grasp"/>
</dbReference>
<dbReference type="SUPFAM" id="SSF56059">
    <property type="entry name" value="Glutathione synthetase ATP-binding domain-like"/>
    <property type="match status" value="1"/>
</dbReference>
<evidence type="ECO:0000313" key="10">
    <source>
        <dbReference type="Proteomes" id="UP000176867"/>
    </source>
</evidence>
<dbReference type="Pfam" id="PF01820">
    <property type="entry name" value="Dala_Dala_lig_N"/>
    <property type="match status" value="1"/>
</dbReference>
<feature type="active site" evidence="5">
    <location>
        <position position="15"/>
    </location>
</feature>